<dbReference type="Pfam" id="PF26394">
    <property type="entry name" value="Psb34"/>
    <property type="match status" value="1"/>
</dbReference>
<sequence>MYTTVNPEGQLNNYANEPQMYYAQFPSQEQQQRYMFQGAIAALLVTALMLTGIAVS</sequence>
<keyword evidence="1" id="KW-0472">Membrane</keyword>
<gene>
    <name evidence="2" type="ORF">PMG25_14285</name>
</gene>
<dbReference type="EMBL" id="JAQOSO010000079">
    <property type="protein sequence ID" value="MDJ1175261.1"/>
    <property type="molecule type" value="Genomic_DNA"/>
</dbReference>
<feature type="transmembrane region" description="Helical" evidence="1">
    <location>
        <begin position="34"/>
        <end position="55"/>
    </location>
</feature>
<proteinExistence type="predicted"/>
<keyword evidence="3" id="KW-1185">Reference proteome</keyword>
<dbReference type="InterPro" id="IPR048028">
    <property type="entry name" value="Psb34-like"/>
</dbReference>
<evidence type="ECO:0000313" key="3">
    <source>
        <dbReference type="Proteomes" id="UP001235849"/>
    </source>
</evidence>
<keyword evidence="1" id="KW-1133">Transmembrane helix</keyword>
<keyword evidence="1" id="KW-0812">Transmembrane</keyword>
<dbReference type="Proteomes" id="UP001235849">
    <property type="component" value="Unassembled WGS sequence"/>
</dbReference>
<dbReference type="NCBIfam" id="NF033486">
    <property type="entry name" value="harvest_ssl1498"/>
    <property type="match status" value="1"/>
</dbReference>
<accession>A0ABT7B7V2</accession>
<evidence type="ECO:0000256" key="1">
    <source>
        <dbReference type="SAM" id="Phobius"/>
    </source>
</evidence>
<protein>
    <submittedName>
        <fullName evidence="2">Ssl1498 family light-harvesting-like protein</fullName>
    </submittedName>
</protein>
<dbReference type="RefSeq" id="WP_283767565.1">
    <property type="nucleotide sequence ID" value="NZ_JAQOSO010000079.1"/>
</dbReference>
<name>A0ABT7B7V2_9CYAN</name>
<evidence type="ECO:0000313" key="2">
    <source>
        <dbReference type="EMBL" id="MDJ1175261.1"/>
    </source>
</evidence>
<comment type="caution">
    <text evidence="2">The sequence shown here is derived from an EMBL/GenBank/DDBJ whole genome shotgun (WGS) entry which is preliminary data.</text>
</comment>
<reference evidence="2 3" key="1">
    <citation type="submission" date="2023-01" db="EMBL/GenBank/DDBJ databases">
        <title>Novel diversity within Roseofilum (Cyanobacteria; Desertifilaceae) from marine benthic mats with descriptions of four novel species.</title>
        <authorList>
            <person name="Wang Y."/>
            <person name="Berthold D.E."/>
            <person name="Hu J."/>
            <person name="Lefler F.W."/>
            <person name="Laughinghouse H.D. IV."/>
        </authorList>
    </citation>
    <scope>NUCLEOTIDE SEQUENCE [LARGE SCALE GENOMIC DNA]</scope>
    <source>
        <strain evidence="2 3">BLCC-M114</strain>
    </source>
</reference>
<organism evidence="2 3">
    <name type="scientific">Roseofilum capinflatum BLCC-M114</name>
    <dbReference type="NCBI Taxonomy" id="3022440"/>
    <lineage>
        <taxon>Bacteria</taxon>
        <taxon>Bacillati</taxon>
        <taxon>Cyanobacteriota</taxon>
        <taxon>Cyanophyceae</taxon>
        <taxon>Desertifilales</taxon>
        <taxon>Desertifilaceae</taxon>
        <taxon>Roseofilum</taxon>
        <taxon>Roseofilum capinflatum</taxon>
    </lineage>
</organism>